<sequence>EVENRFLSNSLLKEMNEDKRKILDLKFKNITREEKFNQRAMIEIVDNKHELIKNSFEIIWKATNGKITSVTFNNNPLFLVTFNLNDGTSETLHLDAPD</sequence>
<accession>A0ABN7X3M6</accession>
<name>A0ABN7X3M6_GIGMA</name>
<dbReference type="Proteomes" id="UP000789901">
    <property type="component" value="Unassembled WGS sequence"/>
</dbReference>
<evidence type="ECO:0000313" key="1">
    <source>
        <dbReference type="EMBL" id="CAG8847307.1"/>
    </source>
</evidence>
<organism evidence="1 2">
    <name type="scientific">Gigaspora margarita</name>
    <dbReference type="NCBI Taxonomy" id="4874"/>
    <lineage>
        <taxon>Eukaryota</taxon>
        <taxon>Fungi</taxon>
        <taxon>Fungi incertae sedis</taxon>
        <taxon>Mucoromycota</taxon>
        <taxon>Glomeromycotina</taxon>
        <taxon>Glomeromycetes</taxon>
        <taxon>Diversisporales</taxon>
        <taxon>Gigasporaceae</taxon>
        <taxon>Gigaspora</taxon>
    </lineage>
</organism>
<feature type="non-terminal residue" evidence="1">
    <location>
        <position position="98"/>
    </location>
</feature>
<keyword evidence="2" id="KW-1185">Reference proteome</keyword>
<evidence type="ECO:0000313" key="2">
    <source>
        <dbReference type="Proteomes" id="UP000789901"/>
    </source>
</evidence>
<feature type="non-terminal residue" evidence="1">
    <location>
        <position position="1"/>
    </location>
</feature>
<proteinExistence type="predicted"/>
<comment type="caution">
    <text evidence="1">The sequence shown here is derived from an EMBL/GenBank/DDBJ whole genome shotgun (WGS) entry which is preliminary data.</text>
</comment>
<gene>
    <name evidence="1" type="ORF">GMARGA_LOCUS38603</name>
</gene>
<reference evidence="1 2" key="1">
    <citation type="submission" date="2021-06" db="EMBL/GenBank/DDBJ databases">
        <authorList>
            <person name="Kallberg Y."/>
            <person name="Tangrot J."/>
            <person name="Rosling A."/>
        </authorList>
    </citation>
    <scope>NUCLEOTIDE SEQUENCE [LARGE SCALE GENOMIC DNA]</scope>
    <source>
        <strain evidence="1 2">120-4 pot B 10/14</strain>
    </source>
</reference>
<protein>
    <submittedName>
        <fullName evidence="1">13033_t:CDS:1</fullName>
    </submittedName>
</protein>
<dbReference type="EMBL" id="CAJVQB010087068">
    <property type="protein sequence ID" value="CAG8847307.1"/>
    <property type="molecule type" value="Genomic_DNA"/>
</dbReference>